<feature type="transmembrane region" description="Helical" evidence="14">
    <location>
        <begin position="277"/>
        <end position="296"/>
    </location>
</feature>
<feature type="transmembrane region" description="Helical" evidence="14">
    <location>
        <begin position="374"/>
        <end position="393"/>
    </location>
</feature>
<dbReference type="Proteomes" id="UP000515960">
    <property type="component" value="Chromosome"/>
</dbReference>
<comment type="subcellular location">
    <subcellularLocation>
        <location evidence="1">Cell membrane</location>
        <topology evidence="1">Multi-pass membrane protein</topology>
    </subcellularLocation>
</comment>
<evidence type="ECO:0000256" key="13">
    <source>
        <dbReference type="RuleBase" id="RU362091"/>
    </source>
</evidence>
<organism evidence="15 16">
    <name type="scientific">Oscillibacter hominis</name>
    <dbReference type="NCBI Taxonomy" id="2763056"/>
    <lineage>
        <taxon>Bacteria</taxon>
        <taxon>Bacillati</taxon>
        <taxon>Bacillota</taxon>
        <taxon>Clostridia</taxon>
        <taxon>Eubacteriales</taxon>
        <taxon>Oscillospiraceae</taxon>
        <taxon>Oscillibacter</taxon>
    </lineage>
</organism>
<keyword evidence="6" id="KW-0769">Symport</keyword>
<evidence type="ECO:0000313" key="15">
    <source>
        <dbReference type="EMBL" id="QNL45388.1"/>
    </source>
</evidence>
<dbReference type="InterPro" id="IPR038377">
    <property type="entry name" value="Na/Glc_symporter_sf"/>
</dbReference>
<keyword evidence="8" id="KW-0915">Sodium</keyword>
<gene>
    <name evidence="15" type="ORF">H8790_05055</name>
</gene>
<evidence type="ECO:0000256" key="5">
    <source>
        <dbReference type="ARBA" id="ARBA00022692"/>
    </source>
</evidence>
<feature type="transmembrane region" description="Helical" evidence="14">
    <location>
        <begin position="324"/>
        <end position="353"/>
    </location>
</feature>
<keyword evidence="4" id="KW-1003">Cell membrane</keyword>
<feature type="transmembrane region" description="Helical" evidence="14">
    <location>
        <begin position="12"/>
        <end position="29"/>
    </location>
</feature>
<keyword evidence="10 14" id="KW-0472">Membrane</keyword>
<dbReference type="Pfam" id="PF00474">
    <property type="entry name" value="SSF"/>
    <property type="match status" value="1"/>
</dbReference>
<evidence type="ECO:0000313" key="16">
    <source>
        <dbReference type="Proteomes" id="UP000515960"/>
    </source>
</evidence>
<feature type="transmembrane region" description="Helical" evidence="14">
    <location>
        <begin position="165"/>
        <end position="183"/>
    </location>
</feature>
<dbReference type="PROSITE" id="PS50283">
    <property type="entry name" value="NA_SOLUT_SYMP_3"/>
    <property type="match status" value="1"/>
</dbReference>
<dbReference type="PANTHER" id="PTHR48086:SF3">
    <property type="entry name" value="SODIUM_PROLINE SYMPORTER"/>
    <property type="match status" value="1"/>
</dbReference>
<sequence>MKIEVAPITKILFFAYFAVLILISVYAYYKRKNSKNFQNEYYVAGRSFGPWVVAFLWATSWTSGGTFIGTPSVYYSYGWCTILWQAGAAILGICGMLMIGRRISRFASDNGCVTLPDLFAERFGSRWMGIIAACSIIVFGVAYMVSQYTAAARIIETFFGFDYTMAILLFAVVTAIYTVVGGIRGVAYNALVQGIIMLGGSVLICGIMISKAGGISAITSAQMALDPALLTPPGPNNYLPLATGFSTFFTLGVAVMAQPHVVTRIFTVKDTKSLKRAGALISIICMVWFFSLFFSAQAARALIPSLEVPDQIFPTIVLTYCGKYLAGILMCAPFAAVMSTVSGLILTVSSAIIKDIYQRSSTKTLSDKSLKATTYIVTLVIAMVVMVLSLNPPAFLQDIVMFAVNGYAASFTMPIIFGFFWKRTTSAAATAGMISGFLTLIGLYALPITTNLLGFNPLIWGMLVSAIVIVVVSKSTKVTNPELVEAIFR</sequence>
<keyword evidence="9" id="KW-0406">Ion transport</keyword>
<feature type="transmembrane region" description="Helical" evidence="14">
    <location>
        <begin position="238"/>
        <end position="257"/>
    </location>
</feature>
<dbReference type="Gene3D" id="1.20.1730.10">
    <property type="entry name" value="Sodium/glucose cotransporter"/>
    <property type="match status" value="1"/>
</dbReference>
<evidence type="ECO:0000256" key="11">
    <source>
        <dbReference type="ARBA" id="ARBA00023201"/>
    </source>
</evidence>
<keyword evidence="11" id="KW-0739">Sodium transport</keyword>
<dbReference type="InterPro" id="IPR001734">
    <property type="entry name" value="Na/solute_symporter"/>
</dbReference>
<evidence type="ECO:0000256" key="7">
    <source>
        <dbReference type="ARBA" id="ARBA00022989"/>
    </source>
</evidence>
<evidence type="ECO:0000256" key="4">
    <source>
        <dbReference type="ARBA" id="ARBA00022475"/>
    </source>
</evidence>
<evidence type="ECO:0000256" key="8">
    <source>
        <dbReference type="ARBA" id="ARBA00023053"/>
    </source>
</evidence>
<dbReference type="NCBIfam" id="TIGR00813">
    <property type="entry name" value="sss"/>
    <property type="match status" value="1"/>
</dbReference>
<evidence type="ECO:0000256" key="1">
    <source>
        <dbReference type="ARBA" id="ARBA00004651"/>
    </source>
</evidence>
<evidence type="ECO:0000256" key="3">
    <source>
        <dbReference type="ARBA" id="ARBA00022448"/>
    </source>
</evidence>
<dbReference type="GO" id="GO:0006814">
    <property type="term" value="P:sodium ion transport"/>
    <property type="evidence" value="ECO:0007669"/>
    <property type="project" value="UniProtKB-KW"/>
</dbReference>
<protein>
    <submittedName>
        <fullName evidence="15">Sodium/solute symporter</fullName>
    </submittedName>
</protein>
<evidence type="ECO:0000256" key="12">
    <source>
        <dbReference type="ARBA" id="ARBA00033708"/>
    </source>
</evidence>
<feature type="transmembrane region" description="Helical" evidence="14">
    <location>
        <begin position="74"/>
        <end position="99"/>
    </location>
</feature>
<feature type="transmembrane region" description="Helical" evidence="14">
    <location>
        <begin position="452"/>
        <end position="472"/>
    </location>
</feature>
<keyword evidence="7 14" id="KW-1133">Transmembrane helix</keyword>
<comment type="catalytic activity">
    <reaction evidence="12">
        <text>L-proline(in) + Na(+)(in) = L-proline(out) + Na(+)(out)</text>
        <dbReference type="Rhea" id="RHEA:28967"/>
        <dbReference type="ChEBI" id="CHEBI:29101"/>
        <dbReference type="ChEBI" id="CHEBI:60039"/>
    </reaction>
</comment>
<feature type="transmembrane region" description="Helical" evidence="14">
    <location>
        <begin position="427"/>
        <end position="446"/>
    </location>
</feature>
<feature type="transmembrane region" description="Helical" evidence="14">
    <location>
        <begin position="41"/>
        <end position="62"/>
    </location>
</feature>
<dbReference type="GO" id="GO:0015293">
    <property type="term" value="F:symporter activity"/>
    <property type="evidence" value="ECO:0007669"/>
    <property type="project" value="UniProtKB-KW"/>
</dbReference>
<accession>A0A7G9B757</accession>
<keyword evidence="3" id="KW-0813">Transport</keyword>
<dbReference type="AlphaFoldDB" id="A0A7G9B757"/>
<evidence type="ECO:0000256" key="14">
    <source>
        <dbReference type="SAM" id="Phobius"/>
    </source>
</evidence>
<dbReference type="GO" id="GO:0005886">
    <property type="term" value="C:plasma membrane"/>
    <property type="evidence" value="ECO:0007669"/>
    <property type="project" value="UniProtKB-SubCell"/>
</dbReference>
<evidence type="ECO:0000256" key="9">
    <source>
        <dbReference type="ARBA" id="ARBA00023065"/>
    </source>
</evidence>
<dbReference type="InterPro" id="IPR050277">
    <property type="entry name" value="Sodium:Solute_Symporter"/>
</dbReference>
<feature type="transmembrane region" description="Helical" evidence="14">
    <location>
        <begin position="195"/>
        <end position="218"/>
    </location>
</feature>
<dbReference type="EMBL" id="CP060490">
    <property type="protein sequence ID" value="QNL45388.1"/>
    <property type="molecule type" value="Genomic_DNA"/>
</dbReference>
<keyword evidence="16" id="KW-1185">Reference proteome</keyword>
<comment type="similarity">
    <text evidence="2 13">Belongs to the sodium:solute symporter (SSF) (TC 2.A.21) family.</text>
</comment>
<name>A0A7G9B757_9FIRM</name>
<dbReference type="PANTHER" id="PTHR48086">
    <property type="entry name" value="SODIUM/PROLINE SYMPORTER-RELATED"/>
    <property type="match status" value="1"/>
</dbReference>
<dbReference type="RefSeq" id="WP_187333841.1">
    <property type="nucleotide sequence ID" value="NZ_CP060490.1"/>
</dbReference>
<proteinExistence type="inferred from homology"/>
<keyword evidence="5 14" id="KW-0812">Transmembrane</keyword>
<evidence type="ECO:0000256" key="6">
    <source>
        <dbReference type="ARBA" id="ARBA00022847"/>
    </source>
</evidence>
<dbReference type="KEGG" id="ohi:H8790_05055"/>
<feature type="transmembrane region" description="Helical" evidence="14">
    <location>
        <begin position="127"/>
        <end position="145"/>
    </location>
</feature>
<evidence type="ECO:0000256" key="10">
    <source>
        <dbReference type="ARBA" id="ARBA00023136"/>
    </source>
</evidence>
<feature type="transmembrane region" description="Helical" evidence="14">
    <location>
        <begin position="399"/>
        <end position="420"/>
    </location>
</feature>
<reference evidence="15 16" key="1">
    <citation type="submission" date="2020-08" db="EMBL/GenBank/DDBJ databases">
        <authorList>
            <person name="Liu C."/>
            <person name="Sun Q."/>
        </authorList>
    </citation>
    <scope>NUCLEOTIDE SEQUENCE [LARGE SCALE GENOMIC DNA]</scope>
    <source>
        <strain evidence="15 16">NSJ-62</strain>
    </source>
</reference>
<evidence type="ECO:0000256" key="2">
    <source>
        <dbReference type="ARBA" id="ARBA00006434"/>
    </source>
</evidence>